<dbReference type="Proteomes" id="UP000292702">
    <property type="component" value="Unassembled WGS sequence"/>
</dbReference>
<name>A0A4R0RA51_9APHY</name>
<dbReference type="EMBL" id="RWJN01000217">
    <property type="protein sequence ID" value="TCD64761.1"/>
    <property type="molecule type" value="Genomic_DNA"/>
</dbReference>
<gene>
    <name evidence="1" type="ORF">EIP91_003652</name>
</gene>
<evidence type="ECO:0000313" key="1">
    <source>
        <dbReference type="EMBL" id="TCD64761.1"/>
    </source>
</evidence>
<comment type="caution">
    <text evidence="1">The sequence shown here is derived from an EMBL/GenBank/DDBJ whole genome shotgun (WGS) entry which is preliminary data.</text>
</comment>
<accession>A0A4R0RA51</accession>
<dbReference type="AlphaFoldDB" id="A0A4R0RA51"/>
<keyword evidence="2" id="KW-1185">Reference proteome</keyword>
<organism evidence="1 2">
    <name type="scientific">Steccherinum ochraceum</name>
    <dbReference type="NCBI Taxonomy" id="92696"/>
    <lineage>
        <taxon>Eukaryota</taxon>
        <taxon>Fungi</taxon>
        <taxon>Dikarya</taxon>
        <taxon>Basidiomycota</taxon>
        <taxon>Agaricomycotina</taxon>
        <taxon>Agaricomycetes</taxon>
        <taxon>Polyporales</taxon>
        <taxon>Steccherinaceae</taxon>
        <taxon>Steccherinum</taxon>
    </lineage>
</organism>
<proteinExistence type="predicted"/>
<sequence>MIGGAYDLTAVFLLVALARLYSTIIRATQTLRIWPLTSGYEVCVSLIAINQTRPVFFPLSRSLHVLEVVGGNIVSLEPLFELCGLFQSIDKLRIIQLVASTGGLDLQSTIFSRPVKVRIGALLYYNNSSQADWLARVFVKGLVAVMDDGGLTSMDVQLAPQRYKEHAAFNVLLSTRSLNLRTLGIRVDSVDLYNWTTDPAPFGAIDLGQCLRLREIQLSLRLFNGDLMTKGLEILLTLPPESCLEKLAIHVTVADDTDEQSLSAFFSHRVWGKLAEVLHSLSSFTCLTIDFNSSPYDDGWSLPTDVKDLIRRRLVSPAVKLCIEIHRPADHPVSG</sequence>
<evidence type="ECO:0000313" key="2">
    <source>
        <dbReference type="Proteomes" id="UP000292702"/>
    </source>
</evidence>
<reference evidence="1 2" key="1">
    <citation type="submission" date="2018-11" db="EMBL/GenBank/DDBJ databases">
        <title>Genome assembly of Steccherinum ochraceum LE-BIN_3174, the white-rot fungus of the Steccherinaceae family (The Residual Polyporoid clade, Polyporales, Basidiomycota).</title>
        <authorList>
            <person name="Fedorova T.V."/>
            <person name="Glazunova O.A."/>
            <person name="Landesman E.O."/>
            <person name="Moiseenko K.V."/>
            <person name="Psurtseva N.V."/>
            <person name="Savinova O.S."/>
            <person name="Shakhova N.V."/>
            <person name="Tyazhelova T.V."/>
            <person name="Vasina D.V."/>
        </authorList>
    </citation>
    <scope>NUCLEOTIDE SEQUENCE [LARGE SCALE GENOMIC DNA]</scope>
    <source>
        <strain evidence="1 2">LE-BIN_3174</strain>
    </source>
</reference>
<protein>
    <submittedName>
        <fullName evidence="1">Uncharacterized protein</fullName>
    </submittedName>
</protein>